<dbReference type="PRINTS" id="PR00413">
    <property type="entry name" value="HADHALOGNASE"/>
</dbReference>
<dbReference type="SFLD" id="SFLDG01129">
    <property type="entry name" value="C1.5:_HAD__Beta-PGM__Phosphata"/>
    <property type="match status" value="1"/>
</dbReference>
<dbReference type="PANTHER" id="PTHR46470">
    <property type="entry name" value="N-ACYLNEURAMINATE-9-PHOSPHATASE"/>
    <property type="match status" value="1"/>
</dbReference>
<evidence type="ECO:0000256" key="3">
    <source>
        <dbReference type="ARBA" id="ARBA00022801"/>
    </source>
</evidence>
<dbReference type="SFLD" id="SFLDS00003">
    <property type="entry name" value="Haloacid_Dehalogenase"/>
    <property type="match status" value="1"/>
</dbReference>
<dbReference type="PANTHER" id="PTHR46470:SF2">
    <property type="entry name" value="GLYCERALDEHYDE 3-PHOSPHATE PHOSPHATASE"/>
    <property type="match status" value="1"/>
</dbReference>
<reference evidence="5" key="1">
    <citation type="submission" date="2020-08" db="EMBL/GenBank/DDBJ databases">
        <title>Genome public.</title>
        <authorList>
            <person name="Liu C."/>
            <person name="Sun Q."/>
        </authorList>
    </citation>
    <scope>NUCLEOTIDE SEQUENCE</scope>
    <source>
        <strain evidence="5">BX15</strain>
    </source>
</reference>
<dbReference type="Proteomes" id="UP000620327">
    <property type="component" value="Unassembled WGS sequence"/>
</dbReference>
<name>A0A923MJR2_9FIRM</name>
<protein>
    <submittedName>
        <fullName evidence="5">HAD family hydrolase</fullName>
    </submittedName>
</protein>
<dbReference type="Pfam" id="PF00702">
    <property type="entry name" value="Hydrolase"/>
    <property type="match status" value="1"/>
</dbReference>
<dbReference type="Gene3D" id="1.20.120.710">
    <property type="entry name" value="Haloacid dehalogenase hydrolase-like domain"/>
    <property type="match status" value="1"/>
</dbReference>
<dbReference type="EMBL" id="JACOQI010000011">
    <property type="protein sequence ID" value="MBC5770968.1"/>
    <property type="molecule type" value="Genomic_DNA"/>
</dbReference>
<accession>A0A923MJR2</accession>
<sequence length="244" mass="27518">MTANIQTIFFDVGNTLRIVLPDQEFIDRAEAGLMELIGTTESHDALFAKLEERWKAYRKQSKTTLLDASEGELWTQYMLPEYDPNMIFANAPKLTRLWRDHDGRRVARPDAVATIKELHRRGYTLGIIANTVTETEIPDWMAADGVAQCFKTTILSSKVRLRKPDPDIYHLACRCIGTPEANCAYVGDNPVRDVEGTQAAGFGMMIRIDEPDTLNKEKATGKEFTPDHVITSLSELLDIFPERA</sequence>
<evidence type="ECO:0000313" key="5">
    <source>
        <dbReference type="EMBL" id="MBC5770968.1"/>
    </source>
</evidence>
<dbReference type="GO" id="GO:0044281">
    <property type="term" value="P:small molecule metabolic process"/>
    <property type="evidence" value="ECO:0007669"/>
    <property type="project" value="UniProtKB-ARBA"/>
</dbReference>
<evidence type="ECO:0000256" key="1">
    <source>
        <dbReference type="ARBA" id="ARBA00001946"/>
    </source>
</evidence>
<evidence type="ECO:0000256" key="2">
    <source>
        <dbReference type="ARBA" id="ARBA00022723"/>
    </source>
</evidence>
<dbReference type="SUPFAM" id="SSF56784">
    <property type="entry name" value="HAD-like"/>
    <property type="match status" value="1"/>
</dbReference>
<evidence type="ECO:0000256" key="4">
    <source>
        <dbReference type="ARBA" id="ARBA00022842"/>
    </source>
</evidence>
<comment type="cofactor">
    <cofactor evidence="1">
        <name>Mg(2+)</name>
        <dbReference type="ChEBI" id="CHEBI:18420"/>
    </cofactor>
</comment>
<dbReference type="InterPro" id="IPR023214">
    <property type="entry name" value="HAD_sf"/>
</dbReference>
<gene>
    <name evidence="5" type="ORF">H8Z83_11670</name>
</gene>
<dbReference type="Gene3D" id="3.40.50.1000">
    <property type="entry name" value="HAD superfamily/HAD-like"/>
    <property type="match status" value="1"/>
</dbReference>
<comment type="caution">
    <text evidence="5">The sequence shown here is derived from an EMBL/GenBank/DDBJ whole genome shotgun (WGS) entry which is preliminary data.</text>
</comment>
<dbReference type="GO" id="GO:0046872">
    <property type="term" value="F:metal ion binding"/>
    <property type="evidence" value="ECO:0007669"/>
    <property type="project" value="UniProtKB-KW"/>
</dbReference>
<dbReference type="NCBIfam" id="TIGR01549">
    <property type="entry name" value="HAD-SF-IA-v1"/>
    <property type="match status" value="1"/>
</dbReference>
<keyword evidence="2" id="KW-0479">Metal-binding</keyword>
<proteinExistence type="predicted"/>
<dbReference type="InterPro" id="IPR051400">
    <property type="entry name" value="HAD-like_hydrolase"/>
</dbReference>
<dbReference type="InterPro" id="IPR006439">
    <property type="entry name" value="HAD-SF_hydro_IA"/>
</dbReference>
<evidence type="ECO:0000313" key="6">
    <source>
        <dbReference type="Proteomes" id="UP000620327"/>
    </source>
</evidence>
<dbReference type="GO" id="GO:0016791">
    <property type="term" value="F:phosphatase activity"/>
    <property type="evidence" value="ECO:0007669"/>
    <property type="project" value="TreeGrafter"/>
</dbReference>
<keyword evidence="4" id="KW-0460">Magnesium</keyword>
<dbReference type="RefSeq" id="WP_187015197.1">
    <property type="nucleotide sequence ID" value="NZ_JACOQI010000011.1"/>
</dbReference>
<dbReference type="AlphaFoldDB" id="A0A923MJR2"/>
<dbReference type="InterPro" id="IPR036412">
    <property type="entry name" value="HAD-like_sf"/>
</dbReference>
<keyword evidence="6" id="KW-1185">Reference proteome</keyword>
<keyword evidence="3 5" id="KW-0378">Hydrolase</keyword>
<organism evidence="5 6">
    <name type="scientific">Dysosmobacter segnis</name>
    <dbReference type="NCBI Taxonomy" id="2763042"/>
    <lineage>
        <taxon>Bacteria</taxon>
        <taxon>Bacillati</taxon>
        <taxon>Bacillota</taxon>
        <taxon>Clostridia</taxon>
        <taxon>Eubacteriales</taxon>
        <taxon>Oscillospiraceae</taxon>
        <taxon>Dysosmobacter</taxon>
    </lineage>
</organism>